<proteinExistence type="predicted"/>
<accession>A0A1W1DZN0</accession>
<reference evidence="1" key="1">
    <citation type="submission" date="2016-10" db="EMBL/GenBank/DDBJ databases">
        <authorList>
            <person name="de Groot N.N."/>
        </authorList>
    </citation>
    <scope>NUCLEOTIDE SEQUENCE</scope>
</reference>
<evidence type="ECO:0000313" key="1">
    <source>
        <dbReference type="EMBL" id="SFV87180.1"/>
    </source>
</evidence>
<sequence>MTFAMVQCVNKKYKYPVLLKNQTKVDQLDQFWYTLTNFFRG</sequence>
<name>A0A1W1DZN0_9ZZZZ</name>
<protein>
    <submittedName>
        <fullName evidence="1">Uncharacterized protein</fullName>
    </submittedName>
</protein>
<gene>
    <name evidence="1" type="ORF">MNB_SUP05-SYMBIONT-4-382</name>
</gene>
<dbReference type="EMBL" id="FPHY01000161">
    <property type="protein sequence ID" value="SFV87180.1"/>
    <property type="molecule type" value="Genomic_DNA"/>
</dbReference>
<organism evidence="1">
    <name type="scientific">hydrothermal vent metagenome</name>
    <dbReference type="NCBI Taxonomy" id="652676"/>
    <lineage>
        <taxon>unclassified sequences</taxon>
        <taxon>metagenomes</taxon>
        <taxon>ecological metagenomes</taxon>
    </lineage>
</organism>
<dbReference type="AlphaFoldDB" id="A0A1W1DZN0"/>